<accession>A0ABR1CZE9</accession>
<gene>
    <name evidence="6" type="primary">Necator_chrIII.g11125</name>
    <name evidence="6" type="ORF">RB195_010360</name>
</gene>
<comment type="subcellular location">
    <subcellularLocation>
        <location evidence="1">Membrane</location>
        <topology evidence="1">Single-pass type I membrane protein</topology>
    </subcellularLocation>
</comment>
<evidence type="ECO:0008006" key="8">
    <source>
        <dbReference type="Google" id="ProtNLM"/>
    </source>
</evidence>
<name>A0ABR1CZE9_NECAM</name>
<organism evidence="6 7">
    <name type="scientific">Necator americanus</name>
    <name type="common">Human hookworm</name>
    <dbReference type="NCBI Taxonomy" id="51031"/>
    <lineage>
        <taxon>Eukaryota</taxon>
        <taxon>Metazoa</taxon>
        <taxon>Ecdysozoa</taxon>
        <taxon>Nematoda</taxon>
        <taxon>Chromadorea</taxon>
        <taxon>Rhabditida</taxon>
        <taxon>Rhabditina</taxon>
        <taxon>Rhabditomorpha</taxon>
        <taxon>Strongyloidea</taxon>
        <taxon>Ancylostomatidae</taxon>
        <taxon>Bunostominae</taxon>
        <taxon>Necator</taxon>
    </lineage>
</organism>
<proteinExistence type="predicted"/>
<dbReference type="PANTHER" id="PTHR24368:SF210">
    <property type="entry name" value="SURFACE ANTIGEN BSPA-LIKE"/>
    <property type="match status" value="1"/>
</dbReference>
<keyword evidence="2" id="KW-0812">Transmembrane</keyword>
<dbReference type="Gene3D" id="3.80.10.10">
    <property type="entry name" value="Ribonuclease Inhibitor"/>
    <property type="match status" value="2"/>
</dbReference>
<dbReference type="EMBL" id="JAVFWL010000003">
    <property type="protein sequence ID" value="KAK6743048.1"/>
    <property type="molecule type" value="Genomic_DNA"/>
</dbReference>
<comment type="caution">
    <text evidence="6">The sequence shown here is derived from an EMBL/GenBank/DDBJ whole genome shotgun (WGS) entry which is preliminary data.</text>
</comment>
<keyword evidence="4" id="KW-0472">Membrane</keyword>
<keyword evidence="3" id="KW-1133">Transmembrane helix</keyword>
<keyword evidence="7" id="KW-1185">Reference proteome</keyword>
<evidence type="ECO:0000313" key="6">
    <source>
        <dbReference type="EMBL" id="KAK6743048.1"/>
    </source>
</evidence>
<dbReference type="Pfam" id="PF13306">
    <property type="entry name" value="LRR_5"/>
    <property type="match status" value="2"/>
</dbReference>
<sequence>MKSNIARALCDSIPFSKLVISSLGGAYVGSLTIHSCATVFVTDDSFGGVVLSERLSFIGINRLTFEPHAFRNILQSPKQLVIDKCTLPVILPNAFTGLSHMEHIWFRNSTIGRLSTHAFFHLTSVNYLYFRDVLFKYIERSAFGKMNSVGHLFMGGVVRIDSCESHLFVSSSIEEIVFEGLTGHLDAAFLLDADIRLINIRDSILEYETDDANRGIAVPQQTKSTSKRHNSAVFYNVSVNLLVPDLLAHFGHVTFFNSSITRVRPNQRSQVKYLRNDLIITFLSTNLRNIDSYAFSNISAHILNITNSVIGKINRFVASGATFEHIYITNTEVKVLDEQVFAHSQIKRFEVAGGQVDHILSSAFQFSRVEEMFIDSSRINILDKHAFNGSRIHTLSISKTTVNNVKSEPFDGSQITSLRISNCSFCGTPAREVFSGLTPNRLAVVNSTFDCNPSDCEMNAMLLKPSRHELFWYFENNKCRTQLIDDNKNVPMCVQHSVFLQSGLSCRLSWALADCVCTASTATLPKVNATVVVVGDCEHLSIADSEASPIALYLFRISKCDVLKVPSAIKTMKIYHSNAVLHQGAMANNQFTSLSLSHANIYKVARKAISNISVEELTVKDSFLSNWHMEAVTASWIKHATFTDSQIAVMAYRQ</sequence>
<dbReference type="SUPFAM" id="SSF52058">
    <property type="entry name" value="L domain-like"/>
    <property type="match status" value="1"/>
</dbReference>
<evidence type="ECO:0000256" key="5">
    <source>
        <dbReference type="ARBA" id="ARBA00023180"/>
    </source>
</evidence>
<protein>
    <recommendedName>
        <fullName evidence="8">LRR containing protein</fullName>
    </recommendedName>
</protein>
<evidence type="ECO:0000256" key="1">
    <source>
        <dbReference type="ARBA" id="ARBA00004479"/>
    </source>
</evidence>
<reference evidence="6 7" key="1">
    <citation type="submission" date="2023-08" db="EMBL/GenBank/DDBJ databases">
        <title>A Necator americanus chromosomal reference genome.</title>
        <authorList>
            <person name="Ilik V."/>
            <person name="Petrzelkova K.J."/>
            <person name="Pardy F."/>
            <person name="Fuh T."/>
            <person name="Niatou-Singa F.S."/>
            <person name="Gouil Q."/>
            <person name="Baker L."/>
            <person name="Ritchie M.E."/>
            <person name="Jex A.R."/>
            <person name="Gazzola D."/>
            <person name="Li H."/>
            <person name="Toshio Fujiwara R."/>
            <person name="Zhan B."/>
            <person name="Aroian R.V."/>
            <person name="Pafco B."/>
            <person name="Schwarz E.M."/>
        </authorList>
    </citation>
    <scope>NUCLEOTIDE SEQUENCE [LARGE SCALE GENOMIC DNA]</scope>
    <source>
        <strain evidence="6 7">Aroian</strain>
        <tissue evidence="6">Whole animal</tissue>
    </source>
</reference>
<dbReference type="InterPro" id="IPR032675">
    <property type="entry name" value="LRR_dom_sf"/>
</dbReference>
<dbReference type="InterPro" id="IPR031283">
    <property type="entry name" value="AMIGO"/>
</dbReference>
<dbReference type="InterPro" id="IPR026906">
    <property type="entry name" value="LRR_5"/>
</dbReference>
<dbReference type="PANTHER" id="PTHR24368">
    <property type="entry name" value="AMPHOTERIN-INDUCED PROTEIN"/>
    <property type="match status" value="1"/>
</dbReference>
<evidence type="ECO:0000256" key="3">
    <source>
        <dbReference type="ARBA" id="ARBA00022989"/>
    </source>
</evidence>
<keyword evidence="5" id="KW-0325">Glycoprotein</keyword>
<evidence type="ECO:0000256" key="4">
    <source>
        <dbReference type="ARBA" id="ARBA00023136"/>
    </source>
</evidence>
<dbReference type="Proteomes" id="UP001303046">
    <property type="component" value="Unassembled WGS sequence"/>
</dbReference>
<evidence type="ECO:0000256" key="2">
    <source>
        <dbReference type="ARBA" id="ARBA00022692"/>
    </source>
</evidence>
<evidence type="ECO:0000313" key="7">
    <source>
        <dbReference type="Proteomes" id="UP001303046"/>
    </source>
</evidence>